<accession>A0A9W8B801</accession>
<protein>
    <recommendedName>
        <fullName evidence="3">glucan 1,4-alpha-glucosidase</fullName>
        <ecNumber evidence="3">3.2.1.3</ecNumber>
    </recommendedName>
</protein>
<dbReference type="Pfam" id="PF00723">
    <property type="entry name" value="Glyco_hydro_15"/>
    <property type="match status" value="1"/>
</dbReference>
<feature type="transmembrane region" description="Helical" evidence="8">
    <location>
        <begin position="21"/>
        <end position="39"/>
    </location>
</feature>
<dbReference type="EC" id="3.2.1.3" evidence="3"/>
<dbReference type="InterPro" id="IPR008928">
    <property type="entry name" value="6-hairpin_glycosidase_sf"/>
</dbReference>
<organism evidence="10 11">
    <name type="scientific">Dimargaris verticillata</name>
    <dbReference type="NCBI Taxonomy" id="2761393"/>
    <lineage>
        <taxon>Eukaryota</taxon>
        <taxon>Fungi</taxon>
        <taxon>Fungi incertae sedis</taxon>
        <taxon>Zoopagomycota</taxon>
        <taxon>Kickxellomycotina</taxon>
        <taxon>Dimargaritomycetes</taxon>
        <taxon>Dimargaritales</taxon>
        <taxon>Dimargaritaceae</taxon>
        <taxon>Dimargaris</taxon>
    </lineage>
</organism>
<name>A0A9W8B801_9FUNG</name>
<keyword evidence="5" id="KW-0119">Carbohydrate metabolism</keyword>
<evidence type="ECO:0000256" key="8">
    <source>
        <dbReference type="SAM" id="Phobius"/>
    </source>
</evidence>
<evidence type="ECO:0000256" key="4">
    <source>
        <dbReference type="ARBA" id="ARBA00022801"/>
    </source>
</evidence>
<evidence type="ECO:0000256" key="1">
    <source>
        <dbReference type="ARBA" id="ARBA00001863"/>
    </source>
</evidence>
<keyword evidence="7" id="KW-0624">Polysaccharide degradation</keyword>
<dbReference type="OrthoDB" id="6123450at2759"/>
<dbReference type="InterPro" id="IPR011613">
    <property type="entry name" value="GH15-like"/>
</dbReference>
<dbReference type="GO" id="GO:0000324">
    <property type="term" value="C:fungal-type vacuole"/>
    <property type="evidence" value="ECO:0007669"/>
    <property type="project" value="TreeGrafter"/>
</dbReference>
<evidence type="ECO:0000256" key="5">
    <source>
        <dbReference type="ARBA" id="ARBA00023277"/>
    </source>
</evidence>
<keyword evidence="6" id="KW-0326">Glycosidase</keyword>
<dbReference type="InterPro" id="IPR000165">
    <property type="entry name" value="Glucoamylase"/>
</dbReference>
<dbReference type="SUPFAM" id="SSF48208">
    <property type="entry name" value="Six-hairpin glycosidases"/>
    <property type="match status" value="1"/>
</dbReference>
<comment type="caution">
    <text evidence="10">The sequence shown here is derived from an EMBL/GenBank/DDBJ whole genome shotgun (WGS) entry which is preliminary data.</text>
</comment>
<dbReference type="PRINTS" id="PR00736">
    <property type="entry name" value="GLHYDRLASE15"/>
</dbReference>
<feature type="non-terminal residue" evidence="10">
    <location>
        <position position="1"/>
    </location>
</feature>
<evidence type="ECO:0000313" key="11">
    <source>
        <dbReference type="Proteomes" id="UP001151582"/>
    </source>
</evidence>
<reference evidence="10" key="1">
    <citation type="submission" date="2022-07" db="EMBL/GenBank/DDBJ databases">
        <title>Phylogenomic reconstructions and comparative analyses of Kickxellomycotina fungi.</title>
        <authorList>
            <person name="Reynolds N.K."/>
            <person name="Stajich J.E."/>
            <person name="Barry K."/>
            <person name="Grigoriev I.V."/>
            <person name="Crous P."/>
            <person name="Smith M.E."/>
        </authorList>
    </citation>
    <scope>NUCLEOTIDE SEQUENCE</scope>
    <source>
        <strain evidence="10">RSA 567</strain>
    </source>
</reference>
<dbReference type="InterPro" id="IPR012341">
    <property type="entry name" value="6hp_glycosidase-like_sf"/>
</dbReference>
<evidence type="ECO:0000256" key="2">
    <source>
        <dbReference type="ARBA" id="ARBA00006188"/>
    </source>
</evidence>
<evidence type="ECO:0000256" key="3">
    <source>
        <dbReference type="ARBA" id="ARBA00012593"/>
    </source>
</evidence>
<evidence type="ECO:0000259" key="9">
    <source>
        <dbReference type="Pfam" id="PF00723"/>
    </source>
</evidence>
<dbReference type="Proteomes" id="UP001151582">
    <property type="component" value="Unassembled WGS sequence"/>
</dbReference>
<evidence type="ECO:0000256" key="7">
    <source>
        <dbReference type="ARBA" id="ARBA00023326"/>
    </source>
</evidence>
<dbReference type="PANTHER" id="PTHR31616:SF9">
    <property type="entry name" value="GLUCOAMYLASE, INTRACELLULAR SPORULATION-SPECIFIC"/>
    <property type="match status" value="1"/>
</dbReference>
<dbReference type="PANTHER" id="PTHR31616">
    <property type="entry name" value="TREHALASE"/>
    <property type="match status" value="1"/>
</dbReference>
<sequence>EPRISSIRAALDRFYVATQSLTMKVAATVIALAPVWSVWAKQYLLSPSLTRVGTDKEWAVQLRVASTARFEEYLSGQYDHAIQGVQQAMSPQGAARGAMQASPSRTHPDYYYHWVRDAALTMGLVNELYADARNPEEMDTWEHILLDHATFSKQLQETDNPSQGLGEPKFHMDGSAFWQSWGRPQNDGPAIRAAVVGAFGQLWAQRGGDMGQLYQAQLPAQSVIKRDLEYTAHHWQDPSFDIWEEVSGHHFFNRMVSRKAMRDGAALARSVSDWGAASYYLTQARVIEADLDQFWDQEKGYIVATRGVVGGLGDKSSGLDTQVLLAALHGAVDDDERYALHSDRMLATAHALITRFEALYAVNRDHPELAPAIGRYPEDQYDGYDRAGGNPWVLTTACMAEVHYRVAQAWLDQGYLPVTTLNWPFLQRASPTAARIPEIPTTVDNNHPSFALILADLKSAGDRFLQRIQFHGHADLNLFEQWHHTTGHARGAPDLTWSYAAFITAVRARSALAL</sequence>
<keyword evidence="4" id="KW-0378">Hydrolase</keyword>
<feature type="domain" description="GH15-like" evidence="9">
    <location>
        <begin position="87"/>
        <end position="506"/>
    </location>
</feature>
<comment type="catalytic activity">
    <reaction evidence="1">
        <text>Hydrolysis of terminal (1-&gt;4)-linked alpha-D-glucose residues successively from non-reducing ends of the chains with release of beta-D-glucose.</text>
        <dbReference type="EC" id="3.2.1.3"/>
    </reaction>
</comment>
<dbReference type="Gene3D" id="1.50.10.10">
    <property type="match status" value="1"/>
</dbReference>
<evidence type="ECO:0000256" key="6">
    <source>
        <dbReference type="ARBA" id="ARBA00023295"/>
    </source>
</evidence>
<dbReference type="AlphaFoldDB" id="A0A9W8B801"/>
<keyword evidence="11" id="KW-1185">Reference proteome</keyword>
<dbReference type="GO" id="GO:0004339">
    <property type="term" value="F:glucan 1,4-alpha-glucosidase activity"/>
    <property type="evidence" value="ECO:0007669"/>
    <property type="project" value="UniProtKB-EC"/>
</dbReference>
<comment type="similarity">
    <text evidence="2">Belongs to the glycosyl hydrolase 15 family.</text>
</comment>
<dbReference type="EMBL" id="JANBQB010000274">
    <property type="protein sequence ID" value="KAJ1978482.1"/>
    <property type="molecule type" value="Genomic_DNA"/>
</dbReference>
<proteinExistence type="inferred from homology"/>
<gene>
    <name evidence="10" type="ORF">H4R34_003192</name>
</gene>
<keyword evidence="8" id="KW-1133">Transmembrane helix</keyword>
<dbReference type="GO" id="GO:0000272">
    <property type="term" value="P:polysaccharide catabolic process"/>
    <property type="evidence" value="ECO:0007669"/>
    <property type="project" value="UniProtKB-KW"/>
</dbReference>
<keyword evidence="8" id="KW-0472">Membrane</keyword>
<keyword evidence="8" id="KW-0812">Transmembrane</keyword>
<evidence type="ECO:0000313" key="10">
    <source>
        <dbReference type="EMBL" id="KAJ1978482.1"/>
    </source>
</evidence>